<proteinExistence type="predicted"/>
<reference evidence="2 3" key="1">
    <citation type="submission" date="2020-07" db="EMBL/GenBank/DDBJ databases">
        <title>Huge and variable diversity of episymbiotic CPR bacteria and DPANN archaea in groundwater ecosystems.</title>
        <authorList>
            <person name="He C.Y."/>
            <person name="Keren R."/>
            <person name="Whittaker M."/>
            <person name="Farag I.F."/>
            <person name="Doudna J."/>
            <person name="Cate J.H.D."/>
            <person name="Banfield J.F."/>
        </authorList>
    </citation>
    <scope>NUCLEOTIDE SEQUENCE [LARGE SCALE GENOMIC DNA]</scope>
    <source>
        <strain evidence="2">NC_groundwater_70_Ag_B-0.1um_54_66</strain>
    </source>
</reference>
<dbReference type="PANTHER" id="PTHR33840">
    <property type="match status" value="1"/>
</dbReference>
<sequence>MTIRRHVICCDGTWQSRDSEHPTNVRKLAEMIAARDDHGISQIVYYDDGVGTRKGGIATTAYNVAAAAFGWGLNDKIKGAYQRLSEAFNPGDEIYLVGFSRGAYTARSLGGLIRKCGLPASARLTDEILEQAMDIYRKEDETPDTAEALRFRSAVAPHLVVNDKERAWRREYTPETAPERAHPLKIKFLGVMDTVGALGIPEGGKLDFLKFWNRKYRFHNTTASSLYENIMHIVALNERRTTFPPTLFDNLDKLNHEAGFKSGDAAAPYQEVWSPGNHGSVGGGGDIVGLSNAALLMMVEGMQRAGLAFEKASVAQAAVQVDVMAPLDNSSKKGTFSSVARLLVTHKDREGPREPWNLGDPAVERWRRDKSFRTEPVLRHVSDYLYDRFDR</sequence>
<dbReference type="AlphaFoldDB" id="A0A7T5UFY3"/>
<evidence type="ECO:0000259" key="1">
    <source>
        <dbReference type="Pfam" id="PF09994"/>
    </source>
</evidence>
<accession>A0A7T5UFY3</accession>
<evidence type="ECO:0000313" key="2">
    <source>
        <dbReference type="EMBL" id="QQG35296.1"/>
    </source>
</evidence>
<dbReference type="EMBL" id="CP066681">
    <property type="protein sequence ID" value="QQG35296.1"/>
    <property type="molecule type" value="Genomic_DNA"/>
</dbReference>
<dbReference type="InterPro" id="IPR029058">
    <property type="entry name" value="AB_hydrolase_fold"/>
</dbReference>
<evidence type="ECO:0000313" key="3">
    <source>
        <dbReference type="Proteomes" id="UP000595362"/>
    </source>
</evidence>
<dbReference type="InterPro" id="IPR018712">
    <property type="entry name" value="Tle1-like_cat"/>
</dbReference>
<organism evidence="2 3">
    <name type="scientific">Micavibrio aeruginosavorus</name>
    <dbReference type="NCBI Taxonomy" id="349221"/>
    <lineage>
        <taxon>Bacteria</taxon>
        <taxon>Pseudomonadati</taxon>
        <taxon>Bdellovibrionota</taxon>
        <taxon>Bdellovibrionia</taxon>
        <taxon>Bdellovibrionales</taxon>
        <taxon>Pseudobdellovibrionaceae</taxon>
        <taxon>Micavibrio</taxon>
    </lineage>
</organism>
<dbReference type="SUPFAM" id="SSF53474">
    <property type="entry name" value="alpha/beta-Hydrolases"/>
    <property type="match status" value="1"/>
</dbReference>
<dbReference type="PANTHER" id="PTHR33840:SF1">
    <property type="entry name" value="TLE1 PHOSPHOLIPASE DOMAIN-CONTAINING PROTEIN"/>
    <property type="match status" value="1"/>
</dbReference>
<name>A0A7T5UFY3_9BACT</name>
<dbReference type="Pfam" id="PF09994">
    <property type="entry name" value="T6SS_Tle1-like_cat"/>
    <property type="match status" value="1"/>
</dbReference>
<feature type="domain" description="T6SS Phospholipase effector Tle1-like catalytic" evidence="1">
    <location>
        <begin position="4"/>
        <end position="300"/>
    </location>
</feature>
<protein>
    <submittedName>
        <fullName evidence="2">DUF2235 domain-containing protein</fullName>
    </submittedName>
</protein>
<dbReference type="Proteomes" id="UP000595362">
    <property type="component" value="Chromosome"/>
</dbReference>
<gene>
    <name evidence="2" type="ORF">HYS17_06980</name>
</gene>